<evidence type="ECO:0000313" key="1">
    <source>
        <dbReference type="EMBL" id="TGY33551.1"/>
    </source>
</evidence>
<protein>
    <submittedName>
        <fullName evidence="1">Uncharacterized protein</fullName>
    </submittedName>
</protein>
<evidence type="ECO:0000313" key="2">
    <source>
        <dbReference type="Proteomes" id="UP000306631"/>
    </source>
</evidence>
<reference evidence="1 2" key="1">
    <citation type="submission" date="2019-04" db="EMBL/GenBank/DDBJ databases">
        <title>Microbes associate with the intestines of laboratory mice.</title>
        <authorList>
            <person name="Navarre W."/>
            <person name="Wong E."/>
            <person name="Huang K."/>
            <person name="Tropini C."/>
            <person name="Ng K."/>
            <person name="Yu B."/>
        </authorList>
    </citation>
    <scope>NUCLEOTIDE SEQUENCE [LARGE SCALE GENOMIC DNA]</scope>
    <source>
        <strain evidence="1 2">NM62_B4-13</strain>
    </source>
</reference>
<name>A0A4S2CY72_STEMA</name>
<accession>A0A4S2CY72</accession>
<dbReference type="RefSeq" id="WP_136005338.1">
    <property type="nucleotide sequence ID" value="NZ_SRYW01000009.1"/>
</dbReference>
<dbReference type="Proteomes" id="UP000306631">
    <property type="component" value="Unassembled WGS sequence"/>
</dbReference>
<proteinExistence type="predicted"/>
<sequence>MDRYKPPSKRKIAEHLGRAGADVNGQENGAVWISLALHGIGITRLAADDFERLQRAKKMLSKAMTELSAMGAPFTTELPINFPMHQEEEKQPQGWLNAEVIEPIARAAWHLDACIALYRPANSPKHRQFWEALLRYFNAENLEVTIGESSPIVMIFAECIGRDRESAYQSIKRFRRGQKSRLQGEFVP</sequence>
<comment type="caution">
    <text evidence="1">The sequence shown here is derived from an EMBL/GenBank/DDBJ whole genome shotgun (WGS) entry which is preliminary data.</text>
</comment>
<organism evidence="1 2">
    <name type="scientific">Stenotrophomonas maltophilia</name>
    <name type="common">Pseudomonas maltophilia</name>
    <name type="synonym">Xanthomonas maltophilia</name>
    <dbReference type="NCBI Taxonomy" id="40324"/>
    <lineage>
        <taxon>Bacteria</taxon>
        <taxon>Pseudomonadati</taxon>
        <taxon>Pseudomonadota</taxon>
        <taxon>Gammaproteobacteria</taxon>
        <taxon>Lysobacterales</taxon>
        <taxon>Lysobacteraceae</taxon>
        <taxon>Stenotrophomonas</taxon>
        <taxon>Stenotrophomonas maltophilia group</taxon>
    </lineage>
</organism>
<gene>
    <name evidence="1" type="ORF">E5352_11415</name>
</gene>
<dbReference type="EMBL" id="SRYW01000009">
    <property type="protein sequence ID" value="TGY33551.1"/>
    <property type="molecule type" value="Genomic_DNA"/>
</dbReference>
<dbReference type="AlphaFoldDB" id="A0A4S2CY72"/>